<evidence type="ECO:0000256" key="1">
    <source>
        <dbReference type="SAM" id="MobiDB-lite"/>
    </source>
</evidence>
<feature type="transmembrane region" description="Helical" evidence="2">
    <location>
        <begin position="106"/>
        <end position="124"/>
    </location>
</feature>
<name>A0A0R3TT75_RODNA</name>
<proteinExistence type="predicted"/>
<feature type="transmembrane region" description="Helical" evidence="2">
    <location>
        <begin position="130"/>
        <end position="154"/>
    </location>
</feature>
<keyword evidence="4" id="KW-1185">Reference proteome</keyword>
<dbReference type="WBParaSite" id="HNAJ_0001089601-mRNA-1">
    <property type="protein sequence ID" value="HNAJ_0001089601-mRNA-1"/>
    <property type="gene ID" value="HNAJ_0001089601"/>
</dbReference>
<organism evidence="5">
    <name type="scientific">Rodentolepis nana</name>
    <name type="common">Dwarf tapeworm</name>
    <name type="synonym">Hymenolepis nana</name>
    <dbReference type="NCBI Taxonomy" id="102285"/>
    <lineage>
        <taxon>Eukaryota</taxon>
        <taxon>Metazoa</taxon>
        <taxon>Spiralia</taxon>
        <taxon>Lophotrochozoa</taxon>
        <taxon>Platyhelminthes</taxon>
        <taxon>Cestoda</taxon>
        <taxon>Eucestoda</taxon>
        <taxon>Cyclophyllidea</taxon>
        <taxon>Hymenolepididae</taxon>
        <taxon>Rodentolepis</taxon>
    </lineage>
</organism>
<dbReference type="EMBL" id="UZAE01013273">
    <property type="protein sequence ID" value="VDO09042.1"/>
    <property type="molecule type" value="Genomic_DNA"/>
</dbReference>
<reference evidence="5" key="1">
    <citation type="submission" date="2017-02" db="UniProtKB">
        <authorList>
            <consortium name="WormBaseParasite"/>
        </authorList>
    </citation>
    <scope>IDENTIFICATION</scope>
</reference>
<sequence length="535" mass="60572">MDYDTSVFPPNHPLRAYLRDLNLDDIDEFDPYDISPDDEPPKKVTKEPSFPARVYKYIMWFFCYIDLFPRKHLLDRLIKSGYILSCDRVQLQDYRKELEGRSFCQISYFTVLYSIPFLLAILFADFTSLSLLIGIFMSILLISNFLFTISNIILVKYSVIEMEILFSSLIKSVKFLRGLTGVEMGFIFAGRGCIGRKQLSATVLPKLTAKLYDAVKIYTSELLSSSQKANKIIRSCDFLSSRLAEIAIFCDAAENDLTEALSGENNLRNTKILLEAAFELNSEMTRVLGYFFTAHFRKSTIVSLKMMQLLGLWSLGIFRAKRNMASVEMMQTNLLKGQISSDESSGIVSESSASWTETSDVTKMLSALTNLHLNVLAWSIRIHKLREKVAAESKGASLPDLVAGDLESMRFLLNSCQLCLNEASALLRRESDESSSSPSHRVETLKPSSSEGPVKLIPLDSEITVEYECLEAFVGEDDNQSNGMVDEFYDEFDNLGRPLSKSEVSSTLLISIRLNIYFVYRKFEFYSGNLSLQLK</sequence>
<dbReference type="OrthoDB" id="6265854at2759"/>
<dbReference type="Proteomes" id="UP000278807">
    <property type="component" value="Unassembled WGS sequence"/>
</dbReference>
<keyword evidence="2" id="KW-1133">Transmembrane helix</keyword>
<evidence type="ECO:0000256" key="2">
    <source>
        <dbReference type="SAM" id="Phobius"/>
    </source>
</evidence>
<keyword evidence="2" id="KW-0472">Membrane</keyword>
<gene>
    <name evidence="3" type="ORF">HNAJ_LOCUS10890</name>
</gene>
<evidence type="ECO:0000313" key="3">
    <source>
        <dbReference type="EMBL" id="VDO09042.1"/>
    </source>
</evidence>
<reference evidence="3 4" key="2">
    <citation type="submission" date="2018-11" db="EMBL/GenBank/DDBJ databases">
        <authorList>
            <consortium name="Pathogen Informatics"/>
        </authorList>
    </citation>
    <scope>NUCLEOTIDE SEQUENCE [LARGE SCALE GENOMIC DNA]</scope>
</reference>
<evidence type="ECO:0000313" key="5">
    <source>
        <dbReference type="WBParaSite" id="HNAJ_0001089601-mRNA-1"/>
    </source>
</evidence>
<feature type="region of interest" description="Disordered" evidence="1">
    <location>
        <begin position="430"/>
        <end position="453"/>
    </location>
</feature>
<accession>A0A0R3TT75</accession>
<evidence type="ECO:0000313" key="4">
    <source>
        <dbReference type="Proteomes" id="UP000278807"/>
    </source>
</evidence>
<dbReference type="AlphaFoldDB" id="A0A0R3TT75"/>
<keyword evidence="2" id="KW-0812">Transmembrane</keyword>
<dbReference type="STRING" id="102285.A0A0R3TT75"/>
<protein>
    <submittedName>
        <fullName evidence="5">Vezatin</fullName>
    </submittedName>
</protein>